<dbReference type="Proteomes" id="UP001295444">
    <property type="component" value="Chromosome 07"/>
</dbReference>
<feature type="domain" description="Ig-like" evidence="4">
    <location>
        <begin position="134"/>
        <end position="226"/>
    </location>
</feature>
<dbReference type="SMART" id="SM00409">
    <property type="entry name" value="IG"/>
    <property type="match status" value="3"/>
</dbReference>
<keyword evidence="1" id="KW-1015">Disulfide bond</keyword>
<evidence type="ECO:0000256" key="2">
    <source>
        <dbReference type="ARBA" id="ARBA00023180"/>
    </source>
</evidence>
<dbReference type="EMBL" id="OW240918">
    <property type="protein sequence ID" value="CAH2307860.1"/>
    <property type="molecule type" value="Genomic_DNA"/>
</dbReference>
<feature type="domain" description="Ig-like" evidence="4">
    <location>
        <begin position="233"/>
        <end position="323"/>
    </location>
</feature>
<feature type="domain" description="Ig-like" evidence="4">
    <location>
        <begin position="9"/>
        <end position="122"/>
    </location>
</feature>
<evidence type="ECO:0000256" key="3">
    <source>
        <dbReference type="SAM" id="SignalP"/>
    </source>
</evidence>
<feature type="domain" description="Ig-like" evidence="4">
    <location>
        <begin position="496"/>
        <end position="582"/>
    </location>
</feature>
<sequence length="615" mass="68863">MSFLLLVFPMLMTFACAQLQVTTSPIPVVTQIGSNVVLHCNFTLGVPPVDPAQVHVVWKNEGKKVLTYVGQVTAFRPGAQLSEELLAQGDASLTLPNVSNLDGGRYSCSIRLASEQETQSITLIVKDHRQIWVEGTTVIVNKSNELHCWASNLSSTDVTFEWMRNGHVLSTSAPHVLENVPGNVSGQEVTVKSSFCFTPTVKDEDAQYSCQVLQKNSPYPLKKSFHLKFGVRPNIVLFLAGKGQKNSSLVCLVSGFYPEDLNLTMRRDGHPLSETSKKWLNPNGTFSLIAVYLVDVTPSDDNIDYTCTVHHSTVPEGATERLRFLVDPYVPKIFWMIVATVLILSVGIPSMCKHVTDITVCKDWTDGCTAVLKCTISGRYPKAITAVWIVRRGDKELEIKERGSFQPLGDYRELQEQDSYTCWNSIKSMSVCGLRHSLSSVLCFQVRKEQHDQAEFICRFMKADKILDEKNFFGSVLDNYGFFSVSDICIPEICNEGEKVTLSCVMRGNVPREIRVTWERFVDEERTLIAKDYDPNYQVTENKSGGQICSFLTFCICSADSGAIFTCSFTENEGRILAERVSKPLKVAEPIKNSWSRTYQDWGFRAFDEPGTTEI</sequence>
<organism evidence="5 6">
    <name type="scientific">Pelobates cultripes</name>
    <name type="common">Western spadefoot toad</name>
    <dbReference type="NCBI Taxonomy" id="61616"/>
    <lineage>
        <taxon>Eukaryota</taxon>
        <taxon>Metazoa</taxon>
        <taxon>Chordata</taxon>
        <taxon>Craniata</taxon>
        <taxon>Vertebrata</taxon>
        <taxon>Euteleostomi</taxon>
        <taxon>Amphibia</taxon>
        <taxon>Batrachia</taxon>
        <taxon>Anura</taxon>
        <taxon>Pelobatoidea</taxon>
        <taxon>Pelobatidae</taxon>
        <taxon>Pelobates</taxon>
    </lineage>
</organism>
<dbReference type="InterPro" id="IPR007110">
    <property type="entry name" value="Ig-like_dom"/>
</dbReference>
<dbReference type="CDD" id="cd00098">
    <property type="entry name" value="IgC1"/>
    <property type="match status" value="1"/>
</dbReference>
<keyword evidence="6" id="KW-1185">Reference proteome</keyword>
<dbReference type="InterPro" id="IPR003599">
    <property type="entry name" value="Ig_sub"/>
</dbReference>
<accession>A0AAD1STA8</accession>
<dbReference type="InterPro" id="IPR003006">
    <property type="entry name" value="Ig/MHC_CS"/>
</dbReference>
<dbReference type="InterPro" id="IPR013783">
    <property type="entry name" value="Ig-like_fold"/>
</dbReference>
<dbReference type="PROSITE" id="PS00290">
    <property type="entry name" value="IG_MHC"/>
    <property type="match status" value="1"/>
</dbReference>
<evidence type="ECO:0000313" key="5">
    <source>
        <dbReference type="EMBL" id="CAH2307860.1"/>
    </source>
</evidence>
<keyword evidence="2" id="KW-0325">Glycoprotein</keyword>
<reference evidence="5" key="1">
    <citation type="submission" date="2022-03" db="EMBL/GenBank/DDBJ databases">
        <authorList>
            <person name="Alioto T."/>
            <person name="Alioto T."/>
            <person name="Gomez Garrido J."/>
        </authorList>
    </citation>
    <scope>NUCLEOTIDE SEQUENCE</scope>
</reference>
<feature type="chain" id="PRO_5042024663" evidence="3">
    <location>
        <begin position="18"/>
        <end position="615"/>
    </location>
</feature>
<dbReference type="Gene3D" id="2.60.40.10">
    <property type="entry name" value="Immunoglobulins"/>
    <property type="match status" value="5"/>
</dbReference>
<evidence type="ECO:0000259" key="4">
    <source>
        <dbReference type="PROSITE" id="PS50835"/>
    </source>
</evidence>
<dbReference type="AlphaFoldDB" id="A0AAD1STA8"/>
<dbReference type="PANTHER" id="PTHR19971">
    <property type="entry name" value="SIGNAL-REGULATORY PROTEIN BETA"/>
    <property type="match status" value="1"/>
</dbReference>
<evidence type="ECO:0000256" key="1">
    <source>
        <dbReference type="ARBA" id="ARBA00023157"/>
    </source>
</evidence>
<dbReference type="InterPro" id="IPR051755">
    <property type="entry name" value="Ig-like_CS_Receptor"/>
</dbReference>
<dbReference type="InterPro" id="IPR003597">
    <property type="entry name" value="Ig_C1-set"/>
</dbReference>
<protein>
    <submittedName>
        <fullName evidence="5">Tyrosine- phosphatase non-receptor type substrate 1-like</fullName>
    </submittedName>
</protein>
<evidence type="ECO:0000313" key="6">
    <source>
        <dbReference type="Proteomes" id="UP001295444"/>
    </source>
</evidence>
<gene>
    <name evidence="5" type="ORF">PECUL_23A009332</name>
</gene>
<feature type="domain" description="Ig-like" evidence="4">
    <location>
        <begin position="349"/>
        <end position="422"/>
    </location>
</feature>
<keyword evidence="3" id="KW-0732">Signal</keyword>
<dbReference type="Pfam" id="PF07654">
    <property type="entry name" value="C1-set"/>
    <property type="match status" value="2"/>
</dbReference>
<dbReference type="InterPro" id="IPR036179">
    <property type="entry name" value="Ig-like_dom_sf"/>
</dbReference>
<dbReference type="PROSITE" id="PS50835">
    <property type="entry name" value="IG_LIKE"/>
    <property type="match status" value="5"/>
</dbReference>
<name>A0AAD1STA8_PELCU</name>
<dbReference type="SUPFAM" id="SSF48726">
    <property type="entry name" value="Immunoglobulin"/>
    <property type="match status" value="4"/>
</dbReference>
<dbReference type="SMART" id="SM00407">
    <property type="entry name" value="IGc1"/>
    <property type="match status" value="1"/>
</dbReference>
<proteinExistence type="predicted"/>
<feature type="signal peptide" evidence="3">
    <location>
        <begin position="1"/>
        <end position="17"/>
    </location>
</feature>